<evidence type="ECO:0000256" key="3">
    <source>
        <dbReference type="ARBA" id="ARBA00023274"/>
    </source>
</evidence>
<dbReference type="InterPro" id="IPR012678">
    <property type="entry name" value="Ribosomal_uL23/eL15/eS24_sf"/>
</dbReference>
<dbReference type="HAMAP" id="MF_00545">
    <property type="entry name" value="Ribosomal_eS24"/>
    <property type="match status" value="1"/>
</dbReference>
<comment type="caution">
    <text evidence="6">The sequence shown here is derived from an EMBL/GenBank/DDBJ whole genome shotgun (WGS) entry which is preliminary data.</text>
</comment>
<dbReference type="InterPro" id="IPR001976">
    <property type="entry name" value="Ribosomal_eS24"/>
</dbReference>
<keyword evidence="2 4" id="KW-0689">Ribosomal protein</keyword>
<sequence length="101" mass="11728">MDINIIEEKENLLFNRKEIKFECLYEGEATPKVLEVKNKLVAMLDADKDLLVVDKIDQGFGEPRASGYAKLYESLEKLREIEPEHVIKKNTEASQEEEEEE</sequence>
<dbReference type="GO" id="GO:0006412">
    <property type="term" value="P:translation"/>
    <property type="evidence" value="ECO:0007669"/>
    <property type="project" value="UniProtKB-UniRule"/>
</dbReference>
<dbReference type="GO" id="GO:0005840">
    <property type="term" value="C:ribosome"/>
    <property type="evidence" value="ECO:0007669"/>
    <property type="project" value="UniProtKB-KW"/>
</dbReference>
<dbReference type="InterPro" id="IPR018098">
    <property type="entry name" value="Ribosomal_eS24_CS"/>
</dbReference>
<dbReference type="PANTHER" id="PTHR10496">
    <property type="entry name" value="40S RIBOSOMAL PROTEIN S24"/>
    <property type="match status" value="1"/>
</dbReference>
<organism evidence="6 7">
    <name type="scientific">Methanothermobacter thermautotrophicus</name>
    <name type="common">Methanobacterium thermoformicicum</name>
    <dbReference type="NCBI Taxonomy" id="145262"/>
    <lineage>
        <taxon>Archaea</taxon>
        <taxon>Methanobacteriati</taxon>
        <taxon>Methanobacteriota</taxon>
        <taxon>Methanomada group</taxon>
        <taxon>Methanobacteria</taxon>
        <taxon>Methanobacteriales</taxon>
        <taxon>Methanobacteriaceae</taxon>
        <taxon>Methanothermobacter</taxon>
    </lineage>
</organism>
<dbReference type="Gene3D" id="3.30.70.330">
    <property type="match status" value="1"/>
</dbReference>
<protein>
    <recommendedName>
        <fullName evidence="4">Small ribosomal subunit protein eS24</fullName>
    </recommendedName>
</protein>
<dbReference type="GO" id="GO:0003735">
    <property type="term" value="F:structural constituent of ribosome"/>
    <property type="evidence" value="ECO:0007669"/>
    <property type="project" value="InterPro"/>
</dbReference>
<evidence type="ECO:0000313" key="7">
    <source>
        <dbReference type="Proteomes" id="UP000538031"/>
    </source>
</evidence>
<gene>
    <name evidence="4" type="primary">rps24e</name>
    <name evidence="6" type="ORF">HA285_00345</name>
</gene>
<evidence type="ECO:0000256" key="5">
    <source>
        <dbReference type="RuleBase" id="RU004381"/>
    </source>
</evidence>
<dbReference type="AlphaFoldDB" id="A0A7J4MUC9"/>
<dbReference type="GO" id="GO:1990904">
    <property type="term" value="C:ribonucleoprotein complex"/>
    <property type="evidence" value="ECO:0007669"/>
    <property type="project" value="UniProtKB-KW"/>
</dbReference>
<evidence type="ECO:0000256" key="1">
    <source>
        <dbReference type="ARBA" id="ARBA00009680"/>
    </source>
</evidence>
<name>A0A7J4MUC9_METTF</name>
<dbReference type="InterPro" id="IPR012677">
    <property type="entry name" value="Nucleotide-bd_a/b_plait_sf"/>
</dbReference>
<evidence type="ECO:0000256" key="2">
    <source>
        <dbReference type="ARBA" id="ARBA00022980"/>
    </source>
</evidence>
<dbReference type="PROSITE" id="PS00529">
    <property type="entry name" value="RIBOSOMAL_S24E"/>
    <property type="match status" value="1"/>
</dbReference>
<dbReference type="Pfam" id="PF01282">
    <property type="entry name" value="Ribosomal_S24e"/>
    <property type="match status" value="1"/>
</dbReference>
<keyword evidence="3 4" id="KW-0687">Ribonucleoprotein</keyword>
<dbReference type="EMBL" id="DUHT01000003">
    <property type="protein sequence ID" value="HIH64052.1"/>
    <property type="molecule type" value="Genomic_DNA"/>
</dbReference>
<comment type="similarity">
    <text evidence="1 4 5">Belongs to the eukaryotic ribosomal protein eS24 family.</text>
</comment>
<proteinExistence type="inferred from homology"/>
<dbReference type="SUPFAM" id="SSF54189">
    <property type="entry name" value="Ribosomal proteins S24e, L23 and L15e"/>
    <property type="match status" value="1"/>
</dbReference>
<evidence type="ECO:0000256" key="4">
    <source>
        <dbReference type="HAMAP-Rule" id="MF_00545"/>
    </source>
</evidence>
<dbReference type="Proteomes" id="UP000538031">
    <property type="component" value="Unassembled WGS sequence"/>
</dbReference>
<accession>A0A7J4MUC9</accession>
<reference evidence="7" key="1">
    <citation type="journal article" date="2020" name="bioRxiv">
        <title>A rank-normalized archaeal taxonomy based on genome phylogeny resolves widespread incomplete and uneven classifications.</title>
        <authorList>
            <person name="Rinke C."/>
            <person name="Chuvochina M."/>
            <person name="Mussig A.J."/>
            <person name="Chaumeil P.-A."/>
            <person name="Waite D.W."/>
            <person name="Whitman W.B."/>
            <person name="Parks D.H."/>
            <person name="Hugenholtz P."/>
        </authorList>
    </citation>
    <scope>NUCLEOTIDE SEQUENCE [LARGE SCALE GENOMIC DNA]</scope>
</reference>
<evidence type="ECO:0000313" key="6">
    <source>
        <dbReference type="EMBL" id="HIH64052.1"/>
    </source>
</evidence>